<organism evidence="1 2">
    <name type="scientific">Oceanobacillus arenosus</name>
    <dbReference type="NCBI Taxonomy" id="1229153"/>
    <lineage>
        <taxon>Bacteria</taxon>
        <taxon>Bacillati</taxon>
        <taxon>Bacillota</taxon>
        <taxon>Bacilli</taxon>
        <taxon>Bacillales</taxon>
        <taxon>Bacillaceae</taxon>
        <taxon>Oceanobacillus</taxon>
    </lineage>
</organism>
<proteinExistence type="predicted"/>
<dbReference type="AlphaFoldDB" id="A0A3D8PPK1"/>
<accession>A0A3D8PPK1</accession>
<protein>
    <submittedName>
        <fullName evidence="1">Uncharacterized protein</fullName>
    </submittedName>
</protein>
<dbReference type="Proteomes" id="UP000257143">
    <property type="component" value="Unassembled WGS sequence"/>
</dbReference>
<evidence type="ECO:0000313" key="2">
    <source>
        <dbReference type="Proteomes" id="UP000257143"/>
    </source>
</evidence>
<dbReference type="OrthoDB" id="2051942at2"/>
<dbReference type="EMBL" id="PIOC01000019">
    <property type="protein sequence ID" value="RDW17632.1"/>
    <property type="molecule type" value="Genomic_DNA"/>
</dbReference>
<comment type="caution">
    <text evidence="1">The sequence shown here is derived from an EMBL/GenBank/DDBJ whole genome shotgun (WGS) entry which is preliminary data.</text>
</comment>
<name>A0A3D8PPK1_9BACI</name>
<reference evidence="2" key="1">
    <citation type="submission" date="2017-11" db="EMBL/GenBank/DDBJ databases">
        <authorList>
            <person name="Zhu W."/>
        </authorList>
    </citation>
    <scope>NUCLEOTIDE SEQUENCE [LARGE SCALE GENOMIC DNA]</scope>
    <source>
        <strain evidence="2">CAU 1183</strain>
    </source>
</reference>
<keyword evidence="2" id="KW-1185">Reference proteome</keyword>
<dbReference type="RefSeq" id="WP_115773880.1">
    <property type="nucleotide sequence ID" value="NZ_PIOC01000019.1"/>
</dbReference>
<gene>
    <name evidence="1" type="ORF">CWR48_14050</name>
</gene>
<evidence type="ECO:0000313" key="1">
    <source>
        <dbReference type="EMBL" id="RDW17632.1"/>
    </source>
</evidence>
<sequence>MKTFDDEIRLISLVEGVDYEGFPVIEEGPQSPILANRLSIRSNEFWSAKQGGVTLTYMFEVHSFEYSGEEKLLYRKSEADPWLEHKIERSYVKDDNLTELVCSRKADDHAT</sequence>